<organism evidence="1 2">
    <name type="scientific">Dictyobacter aurantiacus</name>
    <dbReference type="NCBI Taxonomy" id="1936993"/>
    <lineage>
        <taxon>Bacteria</taxon>
        <taxon>Bacillati</taxon>
        <taxon>Chloroflexota</taxon>
        <taxon>Ktedonobacteria</taxon>
        <taxon>Ktedonobacterales</taxon>
        <taxon>Dictyobacteraceae</taxon>
        <taxon>Dictyobacter</taxon>
    </lineage>
</organism>
<dbReference type="Proteomes" id="UP000287224">
    <property type="component" value="Unassembled WGS sequence"/>
</dbReference>
<evidence type="ECO:0008006" key="3">
    <source>
        <dbReference type="Google" id="ProtNLM"/>
    </source>
</evidence>
<protein>
    <recommendedName>
        <fullName evidence="3">DUF1838 domain-containing protein</fullName>
    </recommendedName>
</protein>
<accession>A0A401ZE29</accession>
<evidence type="ECO:0000313" key="1">
    <source>
        <dbReference type="EMBL" id="GCE05089.1"/>
    </source>
</evidence>
<dbReference type="AlphaFoldDB" id="A0A401ZE29"/>
<reference evidence="2" key="1">
    <citation type="submission" date="2018-12" db="EMBL/GenBank/DDBJ databases">
        <title>Tengunoibacter tsumagoiensis gen. nov., sp. nov., Dictyobacter kobayashii sp. nov., D. alpinus sp. nov., and D. joshuensis sp. nov. and description of Dictyobacteraceae fam. nov. within the order Ktedonobacterales isolated from Tengu-no-mugimeshi.</title>
        <authorList>
            <person name="Wang C.M."/>
            <person name="Zheng Y."/>
            <person name="Sakai Y."/>
            <person name="Toyoda A."/>
            <person name="Minakuchi Y."/>
            <person name="Abe K."/>
            <person name="Yokota A."/>
            <person name="Yabe S."/>
        </authorList>
    </citation>
    <scope>NUCLEOTIDE SEQUENCE [LARGE SCALE GENOMIC DNA]</scope>
    <source>
        <strain evidence="2">S-27</strain>
    </source>
</reference>
<comment type="caution">
    <text evidence="1">The sequence shown here is derived from an EMBL/GenBank/DDBJ whole genome shotgun (WGS) entry which is preliminary data.</text>
</comment>
<dbReference type="InterPro" id="IPR014990">
    <property type="entry name" value="DUF1838"/>
</dbReference>
<dbReference type="Pfam" id="PF08894">
    <property type="entry name" value="DUF1838"/>
    <property type="match status" value="1"/>
</dbReference>
<name>A0A401ZE29_9CHLR</name>
<dbReference type="OrthoDB" id="3805175at2"/>
<dbReference type="RefSeq" id="WP_160145810.1">
    <property type="nucleotide sequence ID" value="NZ_BIFQ01000001.1"/>
</dbReference>
<gene>
    <name evidence="1" type="ORF">KDAU_24180</name>
</gene>
<evidence type="ECO:0000313" key="2">
    <source>
        <dbReference type="Proteomes" id="UP000287224"/>
    </source>
</evidence>
<dbReference type="EMBL" id="BIFQ01000001">
    <property type="protein sequence ID" value="GCE05089.1"/>
    <property type="molecule type" value="Genomic_DNA"/>
</dbReference>
<proteinExistence type="predicted"/>
<keyword evidence="2" id="KW-1185">Reference proteome</keyword>
<sequence length="264" mass="30697">MLDLTQPEDLLRAYVKVRSSLKPDEIFFAWSGNVYSVIPGQRNRLLFAIEGYNVGRCIEIKGGYQHLMREVTLYKNPASGEILEQWQNPFTEQKVKVIHVWNDPVNQQYMVDGPYGKFTLPITQVGEDRLCASIDIMLAYPSPLPRTQYPQYSQSDLYQGAEMFQFFFSRSELENPDLDSIPCEISWTRLGPWLPWMEMADRPGNLLYQCSGYKVTDGYEALPADVRGYVEQRQPKYLHAPDQFTRPNETSWTYFKKYLEQKGA</sequence>